<sequence>MIFALLFIDFTMDKIANPIKNPLSAANTWRMLIDGHLQTDKHEYGFWNYENREPGSVKGLLFAWQHVNNTLGTPLNLNFFRTLHKLCMDNTQFDDVQITRWDYQVPGEVRKINLDTCGINAKYLNEKRIARIQALGKKLKCKPIQKEGNVVSLPASNVNGLEDRMEQLIAEFNSRLSEEVDKEKKLKLIADFMQRLEMMHFFRDGNLRIHMMILNKLLIENELPPCIIDDPFKINYLTLEELTEEIKKWQTLYRVTQETGTYPQGMTLIQIIKEKPYTLHWLATCGDVTMFAEVLALYKKASLDIDTPDAQGNTPLIIASYFGYIDIVKLLIENQADSSYQGELGLSAYDWAQITNNQFILDIMPQPDTPIKNDSLPSGLIPSFFIPKTQHQIAVRFINSRLKEMSSTNNMVPINDLFKCWTKLFEIPKEYVTYNKERIRDKILLKIKECIDNPLEYYRCVKQSSKFSNFQTLPNDLISEREYLKLSLYSEDLENGTINCDIMIATARQLYSIESHEDKSILKILSQEHPLLFALSIITYCGGIFPKPATDCFDVEDFKNALILLCDNQYKDLFTLSHLIKFCKILQKNKLEQHLNEDIRVQEKIIETLISSYYVSQFSRLEDLVVLKAVFPICANKLLIEITNNPSCNKLFTTTYNIQTLAEIFNTAEQKEVIFNKLIKNKSILDKLFSDNSYFEEITKIFSPLVDVERILKRHRESELKVSSSILGFFNQDDLERNGKRQKFSFVSSCSPI</sequence>
<proteinExistence type="predicted"/>
<dbReference type="InterPro" id="IPR002110">
    <property type="entry name" value="Ankyrin_rpt"/>
</dbReference>
<dbReference type="SMART" id="SM00248">
    <property type="entry name" value="ANK"/>
    <property type="match status" value="1"/>
</dbReference>
<dbReference type="PROSITE" id="PS50297">
    <property type="entry name" value="ANK_REP_REGION"/>
    <property type="match status" value="1"/>
</dbReference>
<dbReference type="InterPro" id="IPR003812">
    <property type="entry name" value="Fido"/>
</dbReference>
<gene>
    <name evidence="3" type="ORF">Lsan_4159</name>
</gene>
<dbReference type="PROSITE" id="PS51459">
    <property type="entry name" value="FIDO"/>
    <property type="match status" value="1"/>
</dbReference>
<keyword evidence="1" id="KW-0040">ANK repeat</keyword>
<dbReference type="Pfam" id="PF12796">
    <property type="entry name" value="Ank_2"/>
    <property type="match status" value="1"/>
</dbReference>
<comment type="caution">
    <text evidence="3">The sequence shown here is derived from an EMBL/GenBank/DDBJ whole genome shotgun (WGS) entry which is preliminary data.</text>
</comment>
<feature type="domain" description="Fido" evidence="2">
    <location>
        <begin position="75"/>
        <end position="258"/>
    </location>
</feature>
<dbReference type="SUPFAM" id="SSF140931">
    <property type="entry name" value="Fic-like"/>
    <property type="match status" value="1"/>
</dbReference>
<evidence type="ECO:0000313" key="3">
    <source>
        <dbReference type="EMBL" id="KTD53749.1"/>
    </source>
</evidence>
<organism evidence="3 4">
    <name type="scientific">Legionella santicrucis</name>
    <dbReference type="NCBI Taxonomy" id="45074"/>
    <lineage>
        <taxon>Bacteria</taxon>
        <taxon>Pseudomonadati</taxon>
        <taxon>Pseudomonadota</taxon>
        <taxon>Gammaproteobacteria</taxon>
        <taxon>Legionellales</taxon>
        <taxon>Legionellaceae</taxon>
        <taxon>Legionella</taxon>
    </lineage>
</organism>
<evidence type="ECO:0000256" key="1">
    <source>
        <dbReference type="PROSITE-ProRule" id="PRU00023"/>
    </source>
</evidence>
<dbReference type="InterPro" id="IPR036770">
    <property type="entry name" value="Ankyrin_rpt-contain_sf"/>
</dbReference>
<dbReference type="Gene3D" id="1.10.3290.10">
    <property type="entry name" value="Fido-like domain"/>
    <property type="match status" value="1"/>
</dbReference>
<evidence type="ECO:0000313" key="4">
    <source>
        <dbReference type="Proteomes" id="UP000054703"/>
    </source>
</evidence>
<protein>
    <submittedName>
        <fullName evidence="3">Fic/DOC family protein</fullName>
    </submittedName>
</protein>
<dbReference type="Proteomes" id="UP000054703">
    <property type="component" value="Unassembled WGS sequence"/>
</dbReference>
<accession>A0A0W0YA15</accession>
<dbReference type="PATRIC" id="fig|45074.5.peg.4470"/>
<keyword evidence="4" id="KW-1185">Reference proteome</keyword>
<dbReference type="EMBL" id="LNYU01000091">
    <property type="protein sequence ID" value="KTD53749.1"/>
    <property type="molecule type" value="Genomic_DNA"/>
</dbReference>
<evidence type="ECO:0000259" key="2">
    <source>
        <dbReference type="PROSITE" id="PS51459"/>
    </source>
</evidence>
<dbReference type="Pfam" id="PF02661">
    <property type="entry name" value="Fic"/>
    <property type="match status" value="1"/>
</dbReference>
<dbReference type="OrthoDB" id="671583at2"/>
<name>A0A0W0YA15_9GAMM</name>
<feature type="repeat" description="ANK" evidence="1">
    <location>
        <begin position="311"/>
        <end position="343"/>
    </location>
</feature>
<dbReference type="Gene3D" id="1.25.40.20">
    <property type="entry name" value="Ankyrin repeat-containing domain"/>
    <property type="match status" value="1"/>
</dbReference>
<dbReference type="PROSITE" id="PS50088">
    <property type="entry name" value="ANK_REPEAT"/>
    <property type="match status" value="1"/>
</dbReference>
<reference evidence="3 4" key="1">
    <citation type="submission" date="2015-11" db="EMBL/GenBank/DDBJ databases">
        <title>Genomic analysis of 38 Legionella species identifies large and diverse effector repertoires.</title>
        <authorList>
            <person name="Burstein D."/>
            <person name="Amaro F."/>
            <person name="Zusman T."/>
            <person name="Lifshitz Z."/>
            <person name="Cohen O."/>
            <person name="Gilbert J.A."/>
            <person name="Pupko T."/>
            <person name="Shuman H.A."/>
            <person name="Segal G."/>
        </authorList>
    </citation>
    <scope>NUCLEOTIDE SEQUENCE [LARGE SCALE GENOMIC DNA]</scope>
    <source>
        <strain evidence="3 4">SC-63-C7</strain>
    </source>
</reference>
<dbReference type="STRING" id="45074.Lsan_4159"/>
<dbReference type="SUPFAM" id="SSF48403">
    <property type="entry name" value="Ankyrin repeat"/>
    <property type="match status" value="1"/>
</dbReference>
<dbReference type="InterPro" id="IPR036597">
    <property type="entry name" value="Fido-like_dom_sf"/>
</dbReference>
<dbReference type="RefSeq" id="WP_058516021.1">
    <property type="nucleotide sequence ID" value="NZ_CAAAIH010000008.1"/>
</dbReference>
<dbReference type="AlphaFoldDB" id="A0A0W0YA15"/>